<dbReference type="InterPro" id="IPR043797">
    <property type="entry name" value="MupG_N"/>
</dbReference>
<evidence type="ECO:0000313" key="4">
    <source>
        <dbReference type="Proteomes" id="UP000195305"/>
    </source>
</evidence>
<dbReference type="EMBL" id="NFLJ01000001">
    <property type="protein sequence ID" value="OUQ36692.1"/>
    <property type="molecule type" value="Genomic_DNA"/>
</dbReference>
<dbReference type="PANTHER" id="PTHR38435:SF1">
    <property type="entry name" value="DUF871 DOMAIN-CONTAINING PROTEIN"/>
    <property type="match status" value="1"/>
</dbReference>
<dbReference type="SUPFAM" id="SSF50891">
    <property type="entry name" value="Cyclophilin-like"/>
    <property type="match status" value="1"/>
</dbReference>
<dbReference type="InterPro" id="IPR043894">
    <property type="entry name" value="MupG_C"/>
</dbReference>
<dbReference type="InterPro" id="IPR017853">
    <property type="entry name" value="GH"/>
</dbReference>
<name>A0A1Y4T668_9FIRM</name>
<evidence type="ECO:0000259" key="2">
    <source>
        <dbReference type="Pfam" id="PF19200"/>
    </source>
</evidence>
<protein>
    <submittedName>
        <fullName evidence="3">Cell surface protein</fullName>
    </submittedName>
</protein>
<dbReference type="Proteomes" id="UP000195305">
    <property type="component" value="Unassembled WGS sequence"/>
</dbReference>
<comment type="caution">
    <text evidence="3">The sequence shown here is derived from an EMBL/GenBank/DDBJ whole genome shotgun (WGS) entry which is preliminary data.</text>
</comment>
<sequence length="383" mass="43777">MHKLGISVYPDKTPMNEVYAYMEKAAKLGYSRIFTCFLSIPDEERESYLVEFKEFMKKAHELGFEVAADTNPQVFDLIGATPGNLKPFADLGLDIIRMDGNFGTQGDIQLTRNPYNIKIEFNASMDMGVELLINNGGNKDQITMCHNFFPERYTGLDFDLFMEYNRYWKELNLHTAAFVSSNNEHTIGPWQVFCGLPTVEIMRGLPIDLQARYMLATGDVDDILIGNYPATDEELEALAKVNLQAIEIRVDEAEGISQNEKEIMYDFAPHWDRYDHSSFMLRSSSPRVWFKAKKSVQDGNMGKDTQMNVESQSIPYRDPGKKVFTRGDVLIVNDNLAHYRGELEIVLTEIPNDGERNLVATVKPEELMLLDFIKPGHHFKILK</sequence>
<dbReference type="OrthoDB" id="5809921at2"/>
<proteinExistence type="predicted"/>
<dbReference type="InterPro" id="IPR013785">
    <property type="entry name" value="Aldolase_TIM"/>
</dbReference>
<organism evidence="3 4">
    <name type="scientific">Massilimicrobiota timonensis</name>
    <dbReference type="NCBI Taxonomy" id="1776392"/>
    <lineage>
        <taxon>Bacteria</taxon>
        <taxon>Bacillati</taxon>
        <taxon>Bacillota</taxon>
        <taxon>Erysipelotrichia</taxon>
        <taxon>Erysipelotrichales</taxon>
        <taxon>Erysipelotrichaceae</taxon>
        <taxon>Massilimicrobiota</taxon>
    </lineage>
</organism>
<dbReference type="Pfam" id="PF05913">
    <property type="entry name" value="MupG_C"/>
    <property type="match status" value="1"/>
</dbReference>
<evidence type="ECO:0000259" key="1">
    <source>
        <dbReference type="Pfam" id="PF05913"/>
    </source>
</evidence>
<dbReference type="SUPFAM" id="SSF51445">
    <property type="entry name" value="(Trans)glycosidases"/>
    <property type="match status" value="1"/>
</dbReference>
<gene>
    <name evidence="3" type="ORF">B5E75_00720</name>
</gene>
<evidence type="ECO:0000313" key="3">
    <source>
        <dbReference type="EMBL" id="OUQ36692.1"/>
    </source>
</evidence>
<dbReference type="Gene3D" id="3.20.20.70">
    <property type="entry name" value="Aldolase class I"/>
    <property type="match status" value="1"/>
</dbReference>
<accession>A0A1Y4T668</accession>
<reference evidence="3 4" key="1">
    <citation type="journal article" date="2018" name="BMC Genomics">
        <title>Whole genome sequencing and function prediction of 133 gut anaerobes isolated from chicken caecum in pure cultures.</title>
        <authorList>
            <person name="Medvecky M."/>
            <person name="Cejkova D."/>
            <person name="Polansky O."/>
            <person name="Karasova D."/>
            <person name="Kubasova T."/>
            <person name="Cizek A."/>
            <person name="Rychlik I."/>
        </authorList>
    </citation>
    <scope>NUCLEOTIDE SEQUENCE [LARGE SCALE GENOMIC DNA]</scope>
    <source>
        <strain evidence="3 4">An13</strain>
    </source>
</reference>
<feature type="domain" description="6-phospho-N-acetylmuramidase N-terminal" evidence="2">
    <location>
        <begin position="4"/>
        <end position="240"/>
    </location>
</feature>
<dbReference type="InterPro" id="IPR008589">
    <property type="entry name" value="MupG"/>
</dbReference>
<dbReference type="InterPro" id="IPR029000">
    <property type="entry name" value="Cyclophilin-like_dom_sf"/>
</dbReference>
<feature type="domain" description="6-phospho-N-acetylmuramidase C-terminal" evidence="1">
    <location>
        <begin position="246"/>
        <end position="381"/>
    </location>
</feature>
<dbReference type="Gene3D" id="2.40.100.10">
    <property type="entry name" value="Cyclophilin-like"/>
    <property type="match status" value="1"/>
</dbReference>
<dbReference type="PANTHER" id="PTHR38435">
    <property type="match status" value="1"/>
</dbReference>
<dbReference type="AlphaFoldDB" id="A0A1Y4T668"/>
<dbReference type="Pfam" id="PF19200">
    <property type="entry name" value="MupG_N"/>
    <property type="match status" value="1"/>
</dbReference>
<dbReference type="RefSeq" id="WP_087356903.1">
    <property type="nucleotide sequence ID" value="NZ_JACJKO010000021.1"/>
</dbReference>
<keyword evidence="4" id="KW-1185">Reference proteome</keyword>